<dbReference type="Proteomes" id="UP000477980">
    <property type="component" value="Unassembled WGS sequence"/>
</dbReference>
<dbReference type="RefSeq" id="WP_153089663.1">
    <property type="nucleotide sequence ID" value="NZ_VZAH01000094.1"/>
</dbReference>
<gene>
    <name evidence="1" type="ORF">F7D25_09860</name>
</gene>
<accession>A0A6G1VQ63</accession>
<evidence type="ECO:0000313" key="1">
    <source>
        <dbReference type="EMBL" id="MQP14704.1"/>
    </source>
</evidence>
<comment type="caution">
    <text evidence="1">The sequence shown here is derived from an EMBL/GenBank/DDBJ whole genome shotgun (WGS) entry which is preliminary data.</text>
</comment>
<dbReference type="AlphaFoldDB" id="A0A6G1VQ63"/>
<name>A0A6G1VQ63_9BACT</name>
<protein>
    <submittedName>
        <fullName evidence="1">Uncharacterized protein</fullName>
    </submittedName>
</protein>
<reference evidence="1 2" key="1">
    <citation type="submission" date="2019-09" db="EMBL/GenBank/DDBJ databases">
        <title>Distinct polysaccharide growth profiles of human intestinal Prevotella copri isolates.</title>
        <authorList>
            <person name="Fehlner-Peach H."/>
            <person name="Magnabosco C."/>
            <person name="Raghavan V."/>
            <person name="Scher J.U."/>
            <person name="Tett A."/>
            <person name="Cox L.M."/>
            <person name="Gottsegen C."/>
            <person name="Watters A."/>
            <person name="Wiltshire- Gordon J.D."/>
            <person name="Segata N."/>
            <person name="Bonneau R."/>
            <person name="Littman D.R."/>
        </authorList>
    </citation>
    <scope>NUCLEOTIDE SEQUENCE [LARGE SCALE GENOMIC DNA]</scope>
    <source>
        <strain evidence="2">iAA917</strain>
    </source>
</reference>
<dbReference type="EMBL" id="VZAH01000094">
    <property type="protein sequence ID" value="MQP14704.1"/>
    <property type="molecule type" value="Genomic_DNA"/>
</dbReference>
<proteinExistence type="predicted"/>
<organism evidence="1 2">
    <name type="scientific">Segatella copri</name>
    <dbReference type="NCBI Taxonomy" id="165179"/>
    <lineage>
        <taxon>Bacteria</taxon>
        <taxon>Pseudomonadati</taxon>
        <taxon>Bacteroidota</taxon>
        <taxon>Bacteroidia</taxon>
        <taxon>Bacteroidales</taxon>
        <taxon>Prevotellaceae</taxon>
        <taxon>Segatella</taxon>
    </lineage>
</organism>
<sequence length="265" mass="31138">MKNNVFDWHHSLFYGEKLKFSDFETKNPTSLDALLKKIYMLAHERGFMSMKDSLPAFNAAYYVAACLTNTENLHESFSWEKMNSATEKIWWEDAKRRNRGHCGGCSMGQLILVRWMVYAILSRQACISDEVKFFLPDFRKELMEIITDEHFCLSETSSYFLDIPDMIDRWIYRYHTDLRPHPLHPKHYTSHLWESVVCKYSMDELELQLSFFPTIKEQMAFLNWAKEETEKSGILYLPFPPDTSDLPFPDLLESPFPSSGIGPLQ</sequence>
<evidence type="ECO:0000313" key="2">
    <source>
        <dbReference type="Proteomes" id="UP000477980"/>
    </source>
</evidence>